<dbReference type="EMBL" id="PNYA01000003">
    <property type="protein sequence ID" value="PMS22575.1"/>
    <property type="molecule type" value="Genomic_DNA"/>
</dbReference>
<evidence type="ECO:0000256" key="1">
    <source>
        <dbReference type="SAM" id="Phobius"/>
    </source>
</evidence>
<dbReference type="Pfam" id="PF04917">
    <property type="entry name" value="Shufflon_N"/>
    <property type="match status" value="1"/>
</dbReference>
<name>A0A2N7VZL3_9BURK</name>
<dbReference type="Proteomes" id="UP000235616">
    <property type="component" value="Unassembled WGS sequence"/>
</dbReference>
<keyword evidence="1" id="KW-0472">Membrane</keyword>
<accession>A0A2N7VZL3</accession>
<sequence>MTRQAGARAFASIRRDDSRRRRYTSGFTLIEMLAVLALAAIMMAGLVTMINSSLEDTRGQQTALYQAQLTAAATRLVEQNYTALAAQATSGSPVVVKLNGTPYVLSNYLPSGVGGTNAYGQTPCLLIYKASSGNALQALLVTEGGQTIPDPELGYIAANAGAGGGAIQAINSPAGAAIGAFGSWKLAPPNPAGQSCTGTPTGVGHLASLISYDGTQAQNADYLYRVAVPGNPQANTMQVPIVLAQQTDYDPCTQYGAIAADGFGNVVDCDRTERRWVPKASYHWREAVSSEAALQGAAMPVQEGDVRVTLQTHRAYVYNGNAWQALAVDEAGNLALGNTNKAGDPCPPSPQPGVAAPAPNTTLVSTDSAGHVMSCQNGKWQTQNDIEIADSVTQCQIIMANANGGAGDYNNCFGQPGGAYTSGDYSFQSSNGTYSYTYQRKVTLDKTGIIVASTWAHMNDGLCNGPTGHHAQISQSVDIKNGSGTVVAHTESQSPTLIDDSGGINNSLTQGLQSDTYTIVVTTNWATYAGITTPWVSNFCGAGNTTIQNTPIAAGWTINSYY</sequence>
<dbReference type="OrthoDB" id="7220054at2"/>
<gene>
    <name evidence="3" type="ORF">C0Z18_04445</name>
</gene>
<dbReference type="InterPro" id="IPR007001">
    <property type="entry name" value="Shufflon_N"/>
</dbReference>
<organism evidence="3 4">
    <name type="scientific">Trinickia dabaoshanensis</name>
    <dbReference type="NCBI Taxonomy" id="564714"/>
    <lineage>
        <taxon>Bacteria</taxon>
        <taxon>Pseudomonadati</taxon>
        <taxon>Pseudomonadota</taxon>
        <taxon>Betaproteobacteria</taxon>
        <taxon>Burkholderiales</taxon>
        <taxon>Burkholderiaceae</taxon>
        <taxon>Trinickia</taxon>
    </lineage>
</organism>
<proteinExistence type="predicted"/>
<keyword evidence="4" id="KW-1185">Reference proteome</keyword>
<dbReference type="NCBIfam" id="TIGR02532">
    <property type="entry name" value="IV_pilin_GFxxxE"/>
    <property type="match status" value="1"/>
</dbReference>
<dbReference type="PROSITE" id="PS00409">
    <property type="entry name" value="PROKAR_NTER_METHYL"/>
    <property type="match status" value="1"/>
</dbReference>
<dbReference type="SUPFAM" id="SSF54523">
    <property type="entry name" value="Pili subunits"/>
    <property type="match status" value="1"/>
</dbReference>
<feature type="domain" description="Bacterial shufflon protein N-terminal" evidence="2">
    <location>
        <begin position="55"/>
        <end position="244"/>
    </location>
</feature>
<reference evidence="3 4" key="1">
    <citation type="submission" date="2018-01" db="EMBL/GenBank/DDBJ databases">
        <title>Whole genome analyses suggest that Burkholderia sensu lato contains two further novel genera in the rhizoxinica-symbiotica group Mycetohabitans gen. nov., and Trinickia gen. nov.: implications for the evolution of diazotrophy and nodulation in the Burkholderiaceae.</title>
        <authorList>
            <person name="Estrada-de los Santos P."/>
            <person name="Palmer M."/>
            <person name="Chavez-Ramirez B."/>
            <person name="Beukes C."/>
            <person name="Steenkamp E.T."/>
            <person name="Hirsch A.M."/>
            <person name="Manyaka P."/>
            <person name="Maluk M."/>
            <person name="Lafos M."/>
            <person name="Crook M."/>
            <person name="Gross E."/>
            <person name="Simon M.F."/>
            <person name="Bueno dos Reis Junior F."/>
            <person name="Poole P.S."/>
            <person name="Venter S.N."/>
            <person name="James E.K."/>
        </authorList>
    </citation>
    <scope>NUCLEOTIDE SEQUENCE [LARGE SCALE GENOMIC DNA]</scope>
    <source>
        <strain evidence="3 4">GIMN1.004</strain>
    </source>
</reference>
<dbReference type="RefSeq" id="WP_102644164.1">
    <property type="nucleotide sequence ID" value="NZ_PNYA01000003.1"/>
</dbReference>
<keyword evidence="1" id="KW-0812">Transmembrane</keyword>
<feature type="transmembrane region" description="Helical" evidence="1">
    <location>
        <begin position="29"/>
        <end position="50"/>
    </location>
</feature>
<evidence type="ECO:0000313" key="4">
    <source>
        <dbReference type="Proteomes" id="UP000235616"/>
    </source>
</evidence>
<dbReference type="Pfam" id="PF07963">
    <property type="entry name" value="N_methyl"/>
    <property type="match status" value="1"/>
</dbReference>
<dbReference type="InterPro" id="IPR012902">
    <property type="entry name" value="N_methyl_site"/>
</dbReference>
<dbReference type="AlphaFoldDB" id="A0A2N7VZL3"/>
<evidence type="ECO:0000313" key="3">
    <source>
        <dbReference type="EMBL" id="PMS22575.1"/>
    </source>
</evidence>
<evidence type="ECO:0000259" key="2">
    <source>
        <dbReference type="Pfam" id="PF04917"/>
    </source>
</evidence>
<dbReference type="InterPro" id="IPR045584">
    <property type="entry name" value="Pilin-like"/>
</dbReference>
<comment type="caution">
    <text evidence="3">The sequence shown here is derived from an EMBL/GenBank/DDBJ whole genome shotgun (WGS) entry which is preliminary data.</text>
</comment>
<protein>
    <submittedName>
        <fullName evidence="3">Shufflon system plasmid conjugative transfer pilus tip adhesin PilV</fullName>
    </submittedName>
</protein>
<keyword evidence="1" id="KW-1133">Transmembrane helix</keyword>